<dbReference type="AlphaFoldDB" id="A0A4Z2GEX9"/>
<evidence type="ECO:0000313" key="2">
    <source>
        <dbReference type="EMBL" id="TNN51735.1"/>
    </source>
</evidence>
<comment type="caution">
    <text evidence="2">The sequence shown here is derived from an EMBL/GenBank/DDBJ whole genome shotgun (WGS) entry which is preliminary data.</text>
</comment>
<organism evidence="2 3">
    <name type="scientific">Liparis tanakae</name>
    <name type="common">Tanaka's snailfish</name>
    <dbReference type="NCBI Taxonomy" id="230148"/>
    <lineage>
        <taxon>Eukaryota</taxon>
        <taxon>Metazoa</taxon>
        <taxon>Chordata</taxon>
        <taxon>Craniata</taxon>
        <taxon>Vertebrata</taxon>
        <taxon>Euteleostomi</taxon>
        <taxon>Actinopterygii</taxon>
        <taxon>Neopterygii</taxon>
        <taxon>Teleostei</taxon>
        <taxon>Neoteleostei</taxon>
        <taxon>Acanthomorphata</taxon>
        <taxon>Eupercaria</taxon>
        <taxon>Perciformes</taxon>
        <taxon>Cottioidei</taxon>
        <taxon>Cottales</taxon>
        <taxon>Liparidae</taxon>
        <taxon>Liparis</taxon>
    </lineage>
</organism>
<protein>
    <submittedName>
        <fullName evidence="2">Uncharacterized protein</fullName>
    </submittedName>
</protein>
<evidence type="ECO:0000256" key="1">
    <source>
        <dbReference type="SAM" id="SignalP"/>
    </source>
</evidence>
<sequence length="75" mass="7675">MLTSRDPAMPPGGVPSIQFSLFLLLSISVPVFSGFDVDVVSGLTDGPRWQQSVAPAGLGDVGASLPARALSHPSV</sequence>
<reference evidence="2 3" key="1">
    <citation type="submission" date="2019-03" db="EMBL/GenBank/DDBJ databases">
        <title>First draft genome of Liparis tanakae, snailfish: a comprehensive survey of snailfish specific genes.</title>
        <authorList>
            <person name="Kim W."/>
            <person name="Song I."/>
            <person name="Jeong J.-H."/>
            <person name="Kim D."/>
            <person name="Kim S."/>
            <person name="Ryu S."/>
            <person name="Song J.Y."/>
            <person name="Lee S.K."/>
        </authorList>
    </citation>
    <scope>NUCLEOTIDE SEQUENCE [LARGE SCALE GENOMIC DNA]</scope>
    <source>
        <tissue evidence="2">Muscle</tissue>
    </source>
</reference>
<gene>
    <name evidence="2" type="ORF">EYF80_038026</name>
</gene>
<evidence type="ECO:0000313" key="3">
    <source>
        <dbReference type="Proteomes" id="UP000314294"/>
    </source>
</evidence>
<name>A0A4Z2GEX9_9TELE</name>
<dbReference type="EMBL" id="SRLO01000571">
    <property type="protein sequence ID" value="TNN51735.1"/>
    <property type="molecule type" value="Genomic_DNA"/>
</dbReference>
<proteinExistence type="predicted"/>
<accession>A0A4Z2GEX9</accession>
<keyword evidence="3" id="KW-1185">Reference proteome</keyword>
<keyword evidence="1" id="KW-0732">Signal</keyword>
<feature type="chain" id="PRO_5021350711" evidence="1">
    <location>
        <begin position="35"/>
        <end position="75"/>
    </location>
</feature>
<dbReference type="Proteomes" id="UP000314294">
    <property type="component" value="Unassembled WGS sequence"/>
</dbReference>
<feature type="signal peptide" evidence="1">
    <location>
        <begin position="1"/>
        <end position="34"/>
    </location>
</feature>